<evidence type="ECO:0000256" key="4">
    <source>
        <dbReference type="ARBA" id="ARBA00004798"/>
    </source>
</evidence>
<sequence>MNQDSPKFVLLTVLDGWGIAAPGPGNAISQAETPNINRFMASYPHTQLGASGESVGLPHGEAGNTETGHLNLGAGRIIYQDLQRINMSIADGSFFKNQTLTGAIDHARTKGGNLHYMGLIGAGGVHSNIEHLYALIDMAKRHEFSQVFLHLFTDGRDSPPTAAKTYISQLKGVIEKSGIGKIASIMGRYWAMDRDLRWERTQKAYLALTRGQGSLVKTPEEAIDASYAEGKTDEFIEPALISNDQGTPTALIKENDSVVFFNFRIDRPRQLSRAFVFEDFSRANVPVGFDPYKVKYEKTHLLQTPIQATEPFLRGPRLNNLYFATMTEYEKPIVEAGAIIAFPPEIVKIPLGRVISEAGYRQLRAAESEKERFVTFYFNGQQEAAFEGEERLIIPSPKIPTYDLKPEMSSRELTEAVLARLKAQGHNGVVHFYTPERYAMMFYKDGLPIGFYHDGATCIESQPDESRKVAALPGAKIDICGTKPIEELLRYDLLQMVNLAKLWEAAQLRNAAPRQMEQPLPGGDVDEITTNDIGQKWIDDGRVRGTDVVRRNKRLFCYVKNPFKG</sequence>
<evidence type="ECO:0000256" key="10">
    <source>
        <dbReference type="NCBIfam" id="TIGR01307"/>
    </source>
</evidence>
<dbReference type="Gene3D" id="3.40.720.10">
    <property type="entry name" value="Alkaline Phosphatase, subunit A"/>
    <property type="match status" value="1"/>
</dbReference>
<dbReference type="PANTHER" id="PTHR31637:SF0">
    <property type="entry name" value="2,3-BISPHOSPHOGLYCERATE-INDEPENDENT PHOSPHOGLYCERATE MUTASE"/>
    <property type="match status" value="1"/>
</dbReference>
<dbReference type="InterPro" id="IPR036646">
    <property type="entry name" value="PGAM_B_sf"/>
</dbReference>
<feature type="domain" description="BPG-independent PGAM N-terminal" evidence="12">
    <location>
        <begin position="85"/>
        <end position="330"/>
    </location>
</feature>
<dbReference type="Pfam" id="PF06415">
    <property type="entry name" value="iPGM_N"/>
    <property type="match status" value="1"/>
</dbReference>
<evidence type="ECO:0000256" key="8">
    <source>
        <dbReference type="ARBA" id="ARBA00023211"/>
    </source>
</evidence>
<dbReference type="Gene3D" id="3.40.1450.10">
    <property type="entry name" value="BPG-independent phosphoglycerate mutase, domain B"/>
    <property type="match status" value="1"/>
</dbReference>
<keyword evidence="8" id="KW-0464">Manganese</keyword>
<dbReference type="GO" id="GO:0004619">
    <property type="term" value="F:phosphoglycerate mutase activity"/>
    <property type="evidence" value="ECO:0007669"/>
    <property type="project" value="UniProtKB-UniRule"/>
</dbReference>
<reference evidence="13 14" key="1">
    <citation type="journal article" date="2015" name="Nature">
        <title>rRNA introns, odd ribosomes, and small enigmatic genomes across a large radiation of phyla.</title>
        <authorList>
            <person name="Brown C.T."/>
            <person name="Hug L.A."/>
            <person name="Thomas B.C."/>
            <person name="Sharon I."/>
            <person name="Castelle C.J."/>
            <person name="Singh A."/>
            <person name="Wilkins M.J."/>
            <person name="Williams K.H."/>
            <person name="Banfield J.F."/>
        </authorList>
    </citation>
    <scope>NUCLEOTIDE SEQUENCE [LARGE SCALE GENOMIC DNA]</scope>
</reference>
<dbReference type="Proteomes" id="UP000034329">
    <property type="component" value="Unassembled WGS sequence"/>
</dbReference>
<comment type="similarity">
    <text evidence="5">Belongs to the BPG-independent phosphoglycerate mutase family.</text>
</comment>
<evidence type="ECO:0000256" key="3">
    <source>
        <dbReference type="ARBA" id="ARBA00002315"/>
    </source>
</evidence>
<dbReference type="SUPFAM" id="SSF53649">
    <property type="entry name" value="Alkaline phosphatase-like"/>
    <property type="match status" value="1"/>
</dbReference>
<dbReference type="NCBIfam" id="TIGR01307">
    <property type="entry name" value="pgm_bpd_ind"/>
    <property type="match status" value="1"/>
</dbReference>
<evidence type="ECO:0000256" key="5">
    <source>
        <dbReference type="ARBA" id="ARBA00008819"/>
    </source>
</evidence>
<dbReference type="CDD" id="cd16010">
    <property type="entry name" value="iPGM"/>
    <property type="match status" value="1"/>
</dbReference>
<feature type="domain" description="Metalloenzyme" evidence="11">
    <location>
        <begin position="9"/>
        <end position="429"/>
    </location>
</feature>
<dbReference type="EC" id="5.4.2.12" evidence="10"/>
<dbReference type="GO" id="GO:0030145">
    <property type="term" value="F:manganese ion binding"/>
    <property type="evidence" value="ECO:0007669"/>
    <property type="project" value="InterPro"/>
</dbReference>
<evidence type="ECO:0000256" key="1">
    <source>
        <dbReference type="ARBA" id="ARBA00000370"/>
    </source>
</evidence>
<keyword evidence="9" id="KW-0413">Isomerase</keyword>
<dbReference type="GO" id="GO:0006096">
    <property type="term" value="P:glycolytic process"/>
    <property type="evidence" value="ECO:0007669"/>
    <property type="project" value="UniProtKB-UniRule"/>
</dbReference>
<dbReference type="InterPro" id="IPR011258">
    <property type="entry name" value="BPG-indep_PGM_N"/>
</dbReference>
<dbReference type="GO" id="GO:0005829">
    <property type="term" value="C:cytosol"/>
    <property type="evidence" value="ECO:0007669"/>
    <property type="project" value="TreeGrafter"/>
</dbReference>
<dbReference type="InterPro" id="IPR005995">
    <property type="entry name" value="Pgm_bpd_ind"/>
</dbReference>
<comment type="caution">
    <text evidence="13">The sequence shown here is derived from an EMBL/GenBank/DDBJ whole genome shotgun (WGS) entry which is preliminary data.</text>
</comment>
<evidence type="ECO:0000259" key="11">
    <source>
        <dbReference type="Pfam" id="PF01676"/>
    </source>
</evidence>
<comment type="cofactor">
    <cofactor evidence="2">
        <name>Mn(2+)</name>
        <dbReference type="ChEBI" id="CHEBI:29035"/>
    </cofactor>
</comment>
<evidence type="ECO:0000313" key="13">
    <source>
        <dbReference type="EMBL" id="KKU09851.1"/>
    </source>
</evidence>
<evidence type="ECO:0000256" key="7">
    <source>
        <dbReference type="ARBA" id="ARBA00023152"/>
    </source>
</evidence>
<dbReference type="InterPro" id="IPR017850">
    <property type="entry name" value="Alkaline_phosphatase_core_sf"/>
</dbReference>
<feature type="non-terminal residue" evidence="13">
    <location>
        <position position="565"/>
    </location>
</feature>
<dbReference type="GO" id="GO:0006007">
    <property type="term" value="P:glucose catabolic process"/>
    <property type="evidence" value="ECO:0007669"/>
    <property type="project" value="InterPro"/>
</dbReference>
<evidence type="ECO:0000256" key="2">
    <source>
        <dbReference type="ARBA" id="ARBA00001936"/>
    </source>
</evidence>
<keyword evidence="7" id="KW-0324">Glycolysis</keyword>
<evidence type="ECO:0000259" key="12">
    <source>
        <dbReference type="Pfam" id="PF06415"/>
    </source>
</evidence>
<dbReference type="AlphaFoldDB" id="A0A0G1MNB8"/>
<accession>A0A0G1MNB8</accession>
<dbReference type="FunFam" id="3.40.1450.10:FF:000002">
    <property type="entry name" value="2,3-bisphosphoglycerate-independent phosphoglycerate mutase"/>
    <property type="match status" value="1"/>
</dbReference>
<evidence type="ECO:0000256" key="9">
    <source>
        <dbReference type="ARBA" id="ARBA00023235"/>
    </source>
</evidence>
<name>A0A0G1MNB8_9BACT</name>
<dbReference type="UniPathway" id="UPA00109">
    <property type="reaction ID" value="UER00186"/>
</dbReference>
<keyword evidence="6" id="KW-0479">Metal-binding</keyword>
<evidence type="ECO:0000313" key="14">
    <source>
        <dbReference type="Proteomes" id="UP000034329"/>
    </source>
</evidence>
<dbReference type="InterPro" id="IPR006124">
    <property type="entry name" value="Metalloenzyme"/>
</dbReference>
<proteinExistence type="inferred from homology"/>
<comment type="function">
    <text evidence="3">Catalyzes the interconversion of 2-phosphoglycerate and 3-phosphoglycerate.</text>
</comment>
<dbReference type="PANTHER" id="PTHR31637">
    <property type="entry name" value="2,3-BISPHOSPHOGLYCERATE-INDEPENDENT PHOSPHOGLYCERATE MUTASE"/>
    <property type="match status" value="1"/>
</dbReference>
<dbReference type="Pfam" id="PF01676">
    <property type="entry name" value="Metalloenzyme"/>
    <property type="match status" value="1"/>
</dbReference>
<protein>
    <recommendedName>
        <fullName evidence="10">2,3-bisphosphoglycerate-independent phosphoglycerate mutase</fullName>
        <ecNumber evidence="10">5.4.2.12</ecNumber>
    </recommendedName>
</protein>
<dbReference type="SUPFAM" id="SSF64158">
    <property type="entry name" value="2,3-Bisphosphoglycerate-independent phosphoglycerate mutase, substrate-binding domain"/>
    <property type="match status" value="1"/>
</dbReference>
<comment type="pathway">
    <text evidence="4">Carbohydrate degradation; glycolysis; pyruvate from D-glyceraldehyde 3-phosphate: step 3/5.</text>
</comment>
<gene>
    <name evidence="13" type="ORF">UX13_C0028G0001</name>
</gene>
<evidence type="ECO:0000256" key="6">
    <source>
        <dbReference type="ARBA" id="ARBA00022723"/>
    </source>
</evidence>
<dbReference type="EMBL" id="LCLA01000028">
    <property type="protein sequence ID" value="KKU09851.1"/>
    <property type="molecule type" value="Genomic_DNA"/>
</dbReference>
<organism evidence="13 14">
    <name type="scientific">Candidatus Woesebacteria bacterium GW2011_GWB1_45_5</name>
    <dbReference type="NCBI Taxonomy" id="1618581"/>
    <lineage>
        <taxon>Bacteria</taxon>
        <taxon>Candidatus Woeseibacteriota</taxon>
    </lineage>
</organism>
<comment type="catalytic activity">
    <reaction evidence="1">
        <text>(2R)-2-phosphoglycerate = (2R)-3-phosphoglycerate</text>
        <dbReference type="Rhea" id="RHEA:15901"/>
        <dbReference type="ChEBI" id="CHEBI:58272"/>
        <dbReference type="ChEBI" id="CHEBI:58289"/>
        <dbReference type="EC" id="5.4.2.12"/>
    </reaction>
</comment>